<organism evidence="1 2">
    <name type="scientific">Loxostege sticticalis</name>
    <name type="common">Beet webworm moth</name>
    <dbReference type="NCBI Taxonomy" id="481309"/>
    <lineage>
        <taxon>Eukaryota</taxon>
        <taxon>Metazoa</taxon>
        <taxon>Ecdysozoa</taxon>
        <taxon>Arthropoda</taxon>
        <taxon>Hexapoda</taxon>
        <taxon>Insecta</taxon>
        <taxon>Pterygota</taxon>
        <taxon>Neoptera</taxon>
        <taxon>Endopterygota</taxon>
        <taxon>Lepidoptera</taxon>
        <taxon>Glossata</taxon>
        <taxon>Ditrysia</taxon>
        <taxon>Pyraloidea</taxon>
        <taxon>Crambidae</taxon>
        <taxon>Pyraustinae</taxon>
        <taxon>Loxostege</taxon>
    </lineage>
</organism>
<reference evidence="1 2" key="1">
    <citation type="submission" date="2024-06" db="EMBL/GenBank/DDBJ databases">
        <title>A chromosome-level genome assembly of beet webworm, Loxostege sticticalis.</title>
        <authorList>
            <person name="Zhang Y."/>
        </authorList>
    </citation>
    <scope>NUCLEOTIDE SEQUENCE [LARGE SCALE GENOMIC DNA]</scope>
    <source>
        <strain evidence="1">AQ028</strain>
        <tissue evidence="1">Male pupae</tissue>
    </source>
</reference>
<dbReference type="AlphaFoldDB" id="A0ABD0SIK9"/>
<dbReference type="EMBL" id="JBEDNZ010000020">
    <property type="protein sequence ID" value="KAL0819667.1"/>
    <property type="molecule type" value="Genomic_DNA"/>
</dbReference>
<comment type="caution">
    <text evidence="1">The sequence shown here is derived from an EMBL/GenBank/DDBJ whole genome shotgun (WGS) entry which is preliminary data.</text>
</comment>
<gene>
    <name evidence="1" type="ORF">ABMA28_007733</name>
</gene>
<sequence>ESTKLIKLGCELLQAERKQVPLLVPLPQPTPEDQIPPFWLENSPPSSIGFADDITAEERDLAAELFPGLEDLGDYHDENPPPD</sequence>
<accession>A0ABD0SIK9</accession>
<proteinExistence type="predicted"/>
<protein>
    <submittedName>
        <fullName evidence="1">Uncharacterized protein</fullName>
    </submittedName>
</protein>
<dbReference type="Proteomes" id="UP001549921">
    <property type="component" value="Unassembled WGS sequence"/>
</dbReference>
<name>A0ABD0SIK9_LOXSC</name>
<evidence type="ECO:0000313" key="2">
    <source>
        <dbReference type="Proteomes" id="UP001549921"/>
    </source>
</evidence>
<evidence type="ECO:0000313" key="1">
    <source>
        <dbReference type="EMBL" id="KAL0819667.1"/>
    </source>
</evidence>
<feature type="non-terminal residue" evidence="1">
    <location>
        <position position="1"/>
    </location>
</feature>